<feature type="domain" description="YEATS" evidence="6">
    <location>
        <begin position="12"/>
        <end position="161"/>
    </location>
</feature>
<dbReference type="AlphaFoldDB" id="A0AAD1XM75"/>
<evidence type="ECO:0000259" key="6">
    <source>
        <dbReference type="PROSITE" id="PS51037"/>
    </source>
</evidence>
<reference evidence="7" key="1">
    <citation type="submission" date="2023-07" db="EMBL/GenBank/DDBJ databases">
        <authorList>
            <consortium name="AG Swart"/>
            <person name="Singh M."/>
            <person name="Singh A."/>
            <person name="Seah K."/>
            <person name="Emmerich C."/>
        </authorList>
    </citation>
    <scope>NUCLEOTIDE SEQUENCE</scope>
    <source>
        <strain evidence="7">DP1</strain>
    </source>
</reference>
<keyword evidence="3 4" id="KW-0539">Nucleus</keyword>
<evidence type="ECO:0000313" key="7">
    <source>
        <dbReference type="EMBL" id="CAI2375115.1"/>
    </source>
</evidence>
<dbReference type="Proteomes" id="UP001295684">
    <property type="component" value="Unassembled WGS sequence"/>
</dbReference>
<evidence type="ECO:0000256" key="1">
    <source>
        <dbReference type="ARBA" id="ARBA00023015"/>
    </source>
</evidence>
<dbReference type="Gene3D" id="2.60.40.1970">
    <property type="entry name" value="YEATS domain"/>
    <property type="match status" value="1"/>
</dbReference>
<proteinExistence type="predicted"/>
<keyword evidence="1" id="KW-0805">Transcription regulation</keyword>
<sequence length="314" mass="36992">MMMQQRKYSRKRKRKTTVVKPIVIGNISFYRQKKVEGKEDYAWCCYVRNAEKDKDGKIQPLHQFVRKVVFTLHESFDNNVIEIEKPPFSIVRNGWGEFDVNITIHFQDNSEEPVTKIHGIRIFHLHQNQKATIKKPVVNENYDEIVFNEPTEFFYHMLTDDPEETFKSQFINPFPGQIDKAEESKEAEAKPKEIDPTTDKDMDADKPAEDVEMKPEDSTEKKDDGEENIGEEENKETGDFIVENSTYEVKVGANDEHIIDVTQFFEDHNDKADIKFLTDCLKSLREETMYLRKETEECEKTISDKKEKLRQYDQ</sequence>
<organism evidence="7 8">
    <name type="scientific">Euplotes crassus</name>
    <dbReference type="NCBI Taxonomy" id="5936"/>
    <lineage>
        <taxon>Eukaryota</taxon>
        <taxon>Sar</taxon>
        <taxon>Alveolata</taxon>
        <taxon>Ciliophora</taxon>
        <taxon>Intramacronucleata</taxon>
        <taxon>Spirotrichea</taxon>
        <taxon>Hypotrichia</taxon>
        <taxon>Euplotida</taxon>
        <taxon>Euplotidae</taxon>
        <taxon>Moneuplotes</taxon>
    </lineage>
</organism>
<evidence type="ECO:0000256" key="2">
    <source>
        <dbReference type="ARBA" id="ARBA00023163"/>
    </source>
</evidence>
<feature type="region of interest" description="Disordered" evidence="5">
    <location>
        <begin position="181"/>
        <end position="238"/>
    </location>
</feature>
<dbReference type="InterPro" id="IPR055129">
    <property type="entry name" value="YEATS_dom"/>
</dbReference>
<accession>A0AAD1XM75</accession>
<feature type="compositionally biased region" description="Acidic residues" evidence="5">
    <location>
        <begin position="225"/>
        <end position="234"/>
    </location>
</feature>
<dbReference type="PROSITE" id="PS51037">
    <property type="entry name" value="YEATS"/>
    <property type="match status" value="1"/>
</dbReference>
<dbReference type="EMBL" id="CAMPGE010016566">
    <property type="protein sequence ID" value="CAI2375115.1"/>
    <property type="molecule type" value="Genomic_DNA"/>
</dbReference>
<protein>
    <recommendedName>
        <fullName evidence="6">YEATS domain-containing protein</fullName>
    </recommendedName>
</protein>
<comment type="subcellular location">
    <subcellularLocation>
        <location evidence="4">Nucleus</location>
    </subcellularLocation>
</comment>
<dbReference type="PANTHER" id="PTHR47573:SF1">
    <property type="entry name" value="PROTEIN AF-9 HOMOLOG"/>
    <property type="match status" value="1"/>
</dbReference>
<keyword evidence="8" id="KW-1185">Reference proteome</keyword>
<evidence type="ECO:0000256" key="5">
    <source>
        <dbReference type="SAM" id="MobiDB-lite"/>
    </source>
</evidence>
<keyword evidence="2" id="KW-0804">Transcription</keyword>
<feature type="compositionally biased region" description="Basic and acidic residues" evidence="5">
    <location>
        <begin position="181"/>
        <end position="224"/>
    </location>
</feature>
<dbReference type="Pfam" id="PF03366">
    <property type="entry name" value="YEATS"/>
    <property type="match status" value="1"/>
</dbReference>
<gene>
    <name evidence="7" type="ORF">ECRASSUSDP1_LOCUS16475</name>
</gene>
<dbReference type="InterPro" id="IPR005033">
    <property type="entry name" value="YEATS"/>
</dbReference>
<evidence type="ECO:0000313" key="8">
    <source>
        <dbReference type="Proteomes" id="UP001295684"/>
    </source>
</evidence>
<dbReference type="GO" id="GO:0006355">
    <property type="term" value="P:regulation of DNA-templated transcription"/>
    <property type="evidence" value="ECO:0007669"/>
    <property type="project" value="InterPro"/>
</dbReference>
<dbReference type="PANTHER" id="PTHR47573">
    <property type="entry name" value="PROTEIN AF-9 HOMOLOG"/>
    <property type="match status" value="1"/>
</dbReference>
<dbReference type="GO" id="GO:0005634">
    <property type="term" value="C:nucleus"/>
    <property type="evidence" value="ECO:0007669"/>
    <property type="project" value="UniProtKB-SubCell"/>
</dbReference>
<comment type="caution">
    <text evidence="7">The sequence shown here is derived from an EMBL/GenBank/DDBJ whole genome shotgun (WGS) entry which is preliminary data.</text>
</comment>
<name>A0AAD1XM75_EUPCR</name>
<evidence type="ECO:0000256" key="4">
    <source>
        <dbReference type="PROSITE-ProRule" id="PRU00376"/>
    </source>
</evidence>
<dbReference type="InterPro" id="IPR038704">
    <property type="entry name" value="YEAST_sf"/>
</dbReference>
<evidence type="ECO:0000256" key="3">
    <source>
        <dbReference type="ARBA" id="ARBA00023242"/>
    </source>
</evidence>